<comment type="caution">
    <text evidence="2">The sequence shown here is derived from an EMBL/GenBank/DDBJ whole genome shotgun (WGS) entry which is preliminary data.</text>
</comment>
<dbReference type="AlphaFoldDB" id="A0A2P5EDR3"/>
<dbReference type="InParanoid" id="A0A2P5EDR3"/>
<accession>A0A2P5EDR3</accession>
<evidence type="ECO:0000256" key="1">
    <source>
        <dbReference type="SAM" id="MobiDB-lite"/>
    </source>
</evidence>
<reference evidence="3" key="1">
    <citation type="submission" date="2016-06" db="EMBL/GenBank/DDBJ databases">
        <title>Parallel loss of symbiosis genes in relatives of nitrogen-fixing non-legume Parasponia.</title>
        <authorList>
            <person name="Van Velzen R."/>
            <person name="Holmer R."/>
            <person name="Bu F."/>
            <person name="Rutten L."/>
            <person name="Van Zeijl A."/>
            <person name="Liu W."/>
            <person name="Santuari L."/>
            <person name="Cao Q."/>
            <person name="Sharma T."/>
            <person name="Shen D."/>
            <person name="Roswanjaya Y."/>
            <person name="Wardhani T."/>
            <person name="Kalhor M.S."/>
            <person name="Jansen J."/>
            <person name="Van den Hoogen J."/>
            <person name="Gungor B."/>
            <person name="Hartog M."/>
            <person name="Hontelez J."/>
            <person name="Verver J."/>
            <person name="Yang W.-C."/>
            <person name="Schijlen E."/>
            <person name="Repin R."/>
            <person name="Schilthuizen M."/>
            <person name="Schranz E."/>
            <person name="Heidstra R."/>
            <person name="Miyata K."/>
            <person name="Fedorova E."/>
            <person name="Kohlen W."/>
            <person name="Bisseling T."/>
            <person name="Smit S."/>
            <person name="Geurts R."/>
        </authorList>
    </citation>
    <scope>NUCLEOTIDE SEQUENCE [LARGE SCALE GENOMIC DNA]</scope>
    <source>
        <strain evidence="3">cv. RG33-2</strain>
    </source>
</reference>
<evidence type="ECO:0000313" key="3">
    <source>
        <dbReference type="Proteomes" id="UP000237000"/>
    </source>
</evidence>
<keyword evidence="3" id="KW-1185">Reference proteome</keyword>
<dbReference type="Proteomes" id="UP000237000">
    <property type="component" value="Unassembled WGS sequence"/>
</dbReference>
<evidence type="ECO:0000313" key="2">
    <source>
        <dbReference type="EMBL" id="PON83679.1"/>
    </source>
</evidence>
<feature type="region of interest" description="Disordered" evidence="1">
    <location>
        <begin position="156"/>
        <end position="175"/>
    </location>
</feature>
<gene>
    <name evidence="2" type="ORF">TorRG33x02_204850</name>
</gene>
<dbReference type="EMBL" id="JXTC01000174">
    <property type="protein sequence ID" value="PON83679.1"/>
    <property type="molecule type" value="Genomic_DNA"/>
</dbReference>
<sequence length="175" mass="19497">MPIRITNRPTANNRSEGVNRVFSPNGSNFQLVLSEIPLSSLPLLNSQSYLLRSLPPSILLSNPSTKPSLNHGHGRLVQDTVKKDWRNNLEIPISHFELLSAAVDLAVAIEYSWHDFVLDHGLQIGDRPCFEITPVEVLPEFGIGCCGGMGLFDPEDNNDDYEDLDEEEELDAVEE</sequence>
<organism evidence="2 3">
    <name type="scientific">Trema orientale</name>
    <name type="common">Charcoal tree</name>
    <name type="synonym">Celtis orientalis</name>
    <dbReference type="NCBI Taxonomy" id="63057"/>
    <lineage>
        <taxon>Eukaryota</taxon>
        <taxon>Viridiplantae</taxon>
        <taxon>Streptophyta</taxon>
        <taxon>Embryophyta</taxon>
        <taxon>Tracheophyta</taxon>
        <taxon>Spermatophyta</taxon>
        <taxon>Magnoliopsida</taxon>
        <taxon>eudicotyledons</taxon>
        <taxon>Gunneridae</taxon>
        <taxon>Pentapetalae</taxon>
        <taxon>rosids</taxon>
        <taxon>fabids</taxon>
        <taxon>Rosales</taxon>
        <taxon>Cannabaceae</taxon>
        <taxon>Trema</taxon>
    </lineage>
</organism>
<name>A0A2P5EDR3_TREOI</name>
<protein>
    <submittedName>
        <fullName evidence="2">Uncharacterized protein</fullName>
    </submittedName>
</protein>
<proteinExistence type="predicted"/>